<evidence type="ECO:0000313" key="2">
    <source>
        <dbReference type="Proteomes" id="UP001497482"/>
    </source>
</evidence>
<dbReference type="EMBL" id="OZ035835">
    <property type="protein sequence ID" value="CAL1578359.1"/>
    <property type="molecule type" value="Genomic_DNA"/>
</dbReference>
<proteinExistence type="predicted"/>
<evidence type="ECO:0000313" key="1">
    <source>
        <dbReference type="EMBL" id="CAL1578359.1"/>
    </source>
</evidence>
<organism evidence="1 2">
    <name type="scientific">Knipowitschia caucasica</name>
    <name type="common">Caucasian dwarf goby</name>
    <name type="synonym">Pomatoschistus caucasicus</name>
    <dbReference type="NCBI Taxonomy" id="637954"/>
    <lineage>
        <taxon>Eukaryota</taxon>
        <taxon>Metazoa</taxon>
        <taxon>Chordata</taxon>
        <taxon>Craniata</taxon>
        <taxon>Vertebrata</taxon>
        <taxon>Euteleostomi</taxon>
        <taxon>Actinopterygii</taxon>
        <taxon>Neopterygii</taxon>
        <taxon>Teleostei</taxon>
        <taxon>Neoteleostei</taxon>
        <taxon>Acanthomorphata</taxon>
        <taxon>Gobiaria</taxon>
        <taxon>Gobiiformes</taxon>
        <taxon>Gobioidei</taxon>
        <taxon>Gobiidae</taxon>
        <taxon>Gobiinae</taxon>
        <taxon>Knipowitschia</taxon>
    </lineage>
</organism>
<dbReference type="Proteomes" id="UP001497482">
    <property type="component" value="Chromosome 13"/>
</dbReference>
<keyword evidence="2" id="KW-1185">Reference proteome</keyword>
<name>A0AAV2JSV3_KNICA</name>
<dbReference type="AlphaFoldDB" id="A0AAV2JSV3"/>
<gene>
    <name evidence="1" type="ORF">KC01_LOCUS9511</name>
</gene>
<reference evidence="1 2" key="1">
    <citation type="submission" date="2024-04" db="EMBL/GenBank/DDBJ databases">
        <authorList>
            <person name="Waldvogel A.-M."/>
            <person name="Schoenle A."/>
        </authorList>
    </citation>
    <scope>NUCLEOTIDE SEQUENCE [LARGE SCALE GENOMIC DNA]</scope>
</reference>
<protein>
    <submittedName>
        <fullName evidence="1">Uncharacterized protein</fullName>
    </submittedName>
</protein>
<sequence>MSMCVIGSALTYFIWSSGISLKRRVRGTQVCGFKSALFHLQSGGGEEDYPSERHGTFSCGLREMERSRMGLTAPTQLGCAQAERTSCSRRGRVPTIDTEVQRHQELNIRVMQNVVFTSHLLHQLLLHVTLSHRAEEKAFVYIVLCE</sequence>
<accession>A0AAV2JSV3</accession>